<proteinExistence type="predicted"/>
<gene>
    <name evidence="4" type="ORF">DVH24_017547</name>
</gene>
<dbReference type="Gene3D" id="3.30.40.10">
    <property type="entry name" value="Zinc/RING finger domain, C3HC4 (zinc finger)"/>
    <property type="match status" value="1"/>
</dbReference>
<feature type="compositionally biased region" description="Acidic residues" evidence="2">
    <location>
        <begin position="36"/>
        <end position="51"/>
    </location>
</feature>
<feature type="compositionally biased region" description="Low complexity" evidence="2">
    <location>
        <begin position="16"/>
        <end position="28"/>
    </location>
</feature>
<dbReference type="SMART" id="SM00184">
    <property type="entry name" value="RING"/>
    <property type="match status" value="1"/>
</dbReference>
<feature type="domain" description="RING-type" evidence="3">
    <location>
        <begin position="263"/>
        <end position="333"/>
    </location>
</feature>
<dbReference type="GO" id="GO:0008270">
    <property type="term" value="F:zinc ion binding"/>
    <property type="evidence" value="ECO:0007669"/>
    <property type="project" value="UniProtKB-KW"/>
</dbReference>
<keyword evidence="1" id="KW-0863">Zinc-finger</keyword>
<keyword evidence="1" id="KW-0479">Metal-binding</keyword>
<dbReference type="InterPro" id="IPR043312">
    <property type="entry name" value="AtBBR-like"/>
</dbReference>
<feature type="compositionally biased region" description="Acidic residues" evidence="2">
    <location>
        <begin position="114"/>
        <end position="141"/>
    </location>
</feature>
<dbReference type="AlphaFoldDB" id="A0A498KID1"/>
<dbReference type="Proteomes" id="UP000290289">
    <property type="component" value="Chromosome 2"/>
</dbReference>
<evidence type="ECO:0000259" key="3">
    <source>
        <dbReference type="PROSITE" id="PS50089"/>
    </source>
</evidence>
<sequence>MENDDVKLGSAGGLKSNNNNNVSEQEQNPCLNECEERGEEVNSEPSQEQEVDPSSSPPVPLPSRTPFSNLSQVDADLALARTLQEQERAYMMLRMNNEGSDYGSWEAGSYVHEDDNDFNEFDDDADEEQYDGTEVDSDEDAFDLHAHDDAGEDDNPSVEYGPAVSSSDEAYARALQDAEDREMAARLMALSGINDLEDTEEHGGNSQDTWEEIDPDELSYEELLALGEVVGTENRGLSADTIASLPSVSYKTGSSQNGSNESCVICRLDFEDGENLTILSCKHSYHSECINNWLTINKSSHVEIVFACVLVDGDKKQNGHSLAMLLQICPVCSAEVSTSGNS</sequence>
<feature type="region of interest" description="Disordered" evidence="2">
    <location>
        <begin position="113"/>
        <end position="176"/>
    </location>
</feature>
<dbReference type="EMBL" id="RDQH01000328">
    <property type="protein sequence ID" value="RXI05505.1"/>
    <property type="molecule type" value="Genomic_DNA"/>
</dbReference>
<keyword evidence="5" id="KW-1185">Reference proteome</keyword>
<keyword evidence="1" id="KW-0862">Zinc</keyword>
<dbReference type="PROSITE" id="PS50089">
    <property type="entry name" value="ZF_RING_2"/>
    <property type="match status" value="1"/>
</dbReference>
<dbReference type="SUPFAM" id="SSF57850">
    <property type="entry name" value="RING/U-box"/>
    <property type="match status" value="1"/>
</dbReference>
<dbReference type="InterPro" id="IPR013083">
    <property type="entry name" value="Znf_RING/FYVE/PHD"/>
</dbReference>
<organism evidence="4 5">
    <name type="scientific">Malus domestica</name>
    <name type="common">Apple</name>
    <name type="synonym">Pyrus malus</name>
    <dbReference type="NCBI Taxonomy" id="3750"/>
    <lineage>
        <taxon>Eukaryota</taxon>
        <taxon>Viridiplantae</taxon>
        <taxon>Streptophyta</taxon>
        <taxon>Embryophyta</taxon>
        <taxon>Tracheophyta</taxon>
        <taxon>Spermatophyta</taxon>
        <taxon>Magnoliopsida</taxon>
        <taxon>eudicotyledons</taxon>
        <taxon>Gunneridae</taxon>
        <taxon>Pentapetalae</taxon>
        <taxon>rosids</taxon>
        <taxon>fabids</taxon>
        <taxon>Rosales</taxon>
        <taxon>Rosaceae</taxon>
        <taxon>Amygdaloideae</taxon>
        <taxon>Maleae</taxon>
        <taxon>Malus</taxon>
    </lineage>
</organism>
<name>A0A498KID1_MALDO</name>
<feature type="region of interest" description="Disordered" evidence="2">
    <location>
        <begin position="1"/>
        <end position="70"/>
    </location>
</feature>
<protein>
    <recommendedName>
        <fullName evidence="3">RING-type domain-containing protein</fullName>
    </recommendedName>
</protein>
<dbReference type="Pfam" id="PF13639">
    <property type="entry name" value="zf-RING_2"/>
    <property type="match status" value="1"/>
</dbReference>
<dbReference type="PANTHER" id="PTHR47530:SF4">
    <property type="entry name" value="E3 UBIQUITIN LIGASE BIG BROTHER-RELATED"/>
    <property type="match status" value="1"/>
</dbReference>
<accession>A0A498KID1</accession>
<comment type="caution">
    <text evidence="4">The sequence shown here is derived from an EMBL/GenBank/DDBJ whole genome shotgun (WGS) entry which is preliminary data.</text>
</comment>
<reference evidence="4 5" key="1">
    <citation type="submission" date="2018-10" db="EMBL/GenBank/DDBJ databases">
        <title>A high-quality apple genome assembly.</title>
        <authorList>
            <person name="Hu J."/>
        </authorList>
    </citation>
    <scope>NUCLEOTIDE SEQUENCE [LARGE SCALE GENOMIC DNA]</scope>
    <source>
        <strain evidence="5">cv. HFTH1</strain>
        <tissue evidence="4">Young leaf</tissue>
    </source>
</reference>
<dbReference type="FunFam" id="3.30.40.10:FF:000417">
    <property type="entry name" value="E3 ubiquitin ligase BIG BROTHER-related"/>
    <property type="match status" value="1"/>
</dbReference>
<dbReference type="PANTHER" id="PTHR47530">
    <property type="entry name" value="E3 UBIQUITIN LIGASE BIG BROTHER-RELATED"/>
    <property type="match status" value="1"/>
</dbReference>
<evidence type="ECO:0000256" key="2">
    <source>
        <dbReference type="SAM" id="MobiDB-lite"/>
    </source>
</evidence>
<evidence type="ECO:0000313" key="5">
    <source>
        <dbReference type="Proteomes" id="UP000290289"/>
    </source>
</evidence>
<dbReference type="STRING" id="3750.A0A498KID1"/>
<evidence type="ECO:0000256" key="1">
    <source>
        <dbReference type="PROSITE-ProRule" id="PRU00175"/>
    </source>
</evidence>
<dbReference type="InterPro" id="IPR001841">
    <property type="entry name" value="Znf_RING"/>
</dbReference>
<evidence type="ECO:0000313" key="4">
    <source>
        <dbReference type="EMBL" id="RXI05505.1"/>
    </source>
</evidence>